<proteinExistence type="predicted"/>
<feature type="transmembrane region" description="Helical" evidence="1">
    <location>
        <begin position="40"/>
        <end position="61"/>
    </location>
</feature>
<dbReference type="AlphaFoldDB" id="A0A0M0LMH5"/>
<gene>
    <name evidence="2" type="ORF">AMD00_07505</name>
</gene>
<keyword evidence="1" id="KW-0472">Membrane</keyword>
<keyword evidence="3" id="KW-1185">Reference proteome</keyword>
<accession>A0A0M0LMH5</accession>
<protein>
    <recommendedName>
        <fullName evidence="4">PCZ2.2</fullName>
    </recommendedName>
</protein>
<name>A0A0M0LMH5_9BACL</name>
<keyword evidence="1" id="KW-1133">Transmembrane helix</keyword>
<evidence type="ECO:0008006" key="4">
    <source>
        <dbReference type="Google" id="ProtNLM"/>
    </source>
</evidence>
<reference evidence="3" key="1">
    <citation type="submission" date="2015-08" db="EMBL/GenBank/DDBJ databases">
        <title>Fjat-10028 dsm 16317.</title>
        <authorList>
            <person name="Liu B."/>
            <person name="Wang J."/>
            <person name="Zhu Y."/>
            <person name="Liu G."/>
            <person name="Chen Q."/>
            <person name="Chen Z."/>
            <person name="Lan J."/>
            <person name="Che J."/>
            <person name="Ge C."/>
            <person name="Shi H."/>
            <person name="Pan Z."/>
            <person name="Liu X."/>
        </authorList>
    </citation>
    <scope>NUCLEOTIDE SEQUENCE [LARGE SCALE GENOMIC DNA]</scope>
    <source>
        <strain evidence="3">DSM 16317</strain>
    </source>
</reference>
<comment type="caution">
    <text evidence="2">The sequence shown here is derived from an EMBL/GenBank/DDBJ whole genome shotgun (WGS) entry which is preliminary data.</text>
</comment>
<feature type="transmembrane region" description="Helical" evidence="1">
    <location>
        <begin position="6"/>
        <end position="28"/>
    </location>
</feature>
<sequence length="64" mass="7297">MDITFLFISLYLTPILSIIFCLNLVAILKKIKRDEKTAKNTFWLTTSFLLIVWSIAVSAILGAY</sequence>
<organism evidence="2 3">
    <name type="scientific">Viridibacillus arvi</name>
    <dbReference type="NCBI Taxonomy" id="263475"/>
    <lineage>
        <taxon>Bacteria</taxon>
        <taxon>Bacillati</taxon>
        <taxon>Bacillota</taxon>
        <taxon>Bacilli</taxon>
        <taxon>Bacillales</taxon>
        <taxon>Caryophanaceae</taxon>
        <taxon>Viridibacillus</taxon>
    </lineage>
</organism>
<evidence type="ECO:0000313" key="2">
    <source>
        <dbReference type="EMBL" id="KOO52244.1"/>
    </source>
</evidence>
<evidence type="ECO:0000313" key="3">
    <source>
        <dbReference type="Proteomes" id="UP000036867"/>
    </source>
</evidence>
<dbReference type="EMBL" id="LILB01000001">
    <property type="protein sequence ID" value="KOO52244.1"/>
    <property type="molecule type" value="Genomic_DNA"/>
</dbReference>
<keyword evidence="1" id="KW-0812">Transmembrane</keyword>
<dbReference type="Proteomes" id="UP000036867">
    <property type="component" value="Unassembled WGS sequence"/>
</dbReference>
<evidence type="ECO:0000256" key="1">
    <source>
        <dbReference type="SAM" id="Phobius"/>
    </source>
</evidence>